<accession>A0A1H2ZGJ6</accession>
<evidence type="ECO:0000313" key="1">
    <source>
        <dbReference type="EMBL" id="SDX16437.1"/>
    </source>
</evidence>
<proteinExistence type="predicted"/>
<comment type="caution">
    <text evidence="1">The sequence shown here is derived from an EMBL/GenBank/DDBJ whole genome shotgun (WGS) entry which is preliminary data.</text>
</comment>
<sequence length="104" mass="11584">MSYKIDLYIACPICVSSGRNTIRQYWTHHGACGGILCIDENAIIECRKCHKKAHIKDMRFICPDDLHHFGKASSAGLAEALSCSAQMVNASVMSWFISVIKHLD</sequence>
<dbReference type="GeneID" id="85017207"/>
<dbReference type="OrthoDB" id="1449188at2"/>
<dbReference type="Proteomes" id="UP000182771">
    <property type="component" value="Unassembled WGS sequence"/>
</dbReference>
<name>A0A1H2ZGJ6_9FLAO</name>
<gene>
    <name evidence="1" type="ORF">SAMN05444420_11033</name>
</gene>
<evidence type="ECO:0000313" key="2">
    <source>
        <dbReference type="Proteomes" id="UP000182771"/>
    </source>
</evidence>
<dbReference type="EMBL" id="FNND01000010">
    <property type="protein sequence ID" value="SDX16437.1"/>
    <property type="molecule type" value="Genomic_DNA"/>
</dbReference>
<reference evidence="1 2" key="1">
    <citation type="submission" date="2016-10" db="EMBL/GenBank/DDBJ databases">
        <authorList>
            <person name="Varghese N."/>
            <person name="Submissions S."/>
        </authorList>
    </citation>
    <scope>NUCLEOTIDE SEQUENCE [LARGE SCALE GENOMIC DNA]</scope>
    <source>
        <strain evidence="1 2">DSM 11449</strain>
    </source>
</reference>
<dbReference type="AlphaFoldDB" id="A0A1H2ZGJ6"/>
<dbReference type="RefSeq" id="WP_016421201.1">
    <property type="nucleotide sequence ID" value="NZ_FNND01000010.1"/>
</dbReference>
<protein>
    <submittedName>
        <fullName evidence="1">Uncharacterized protein</fullName>
    </submittedName>
</protein>
<keyword evidence="2" id="KW-1185">Reference proteome</keyword>
<organism evidence="1 2">
    <name type="scientific">Capnocytophaga granulosa</name>
    <dbReference type="NCBI Taxonomy" id="45242"/>
    <lineage>
        <taxon>Bacteria</taxon>
        <taxon>Pseudomonadati</taxon>
        <taxon>Bacteroidota</taxon>
        <taxon>Flavobacteriia</taxon>
        <taxon>Flavobacteriales</taxon>
        <taxon>Flavobacteriaceae</taxon>
        <taxon>Capnocytophaga</taxon>
    </lineage>
</organism>